<organism evidence="6 7">
    <name type="scientific">Lentinula raphanica</name>
    <dbReference type="NCBI Taxonomy" id="153919"/>
    <lineage>
        <taxon>Eukaryota</taxon>
        <taxon>Fungi</taxon>
        <taxon>Dikarya</taxon>
        <taxon>Basidiomycota</taxon>
        <taxon>Agaricomycotina</taxon>
        <taxon>Agaricomycetes</taxon>
        <taxon>Agaricomycetidae</taxon>
        <taxon>Agaricales</taxon>
        <taxon>Marasmiineae</taxon>
        <taxon>Omphalotaceae</taxon>
        <taxon>Lentinula</taxon>
    </lineage>
</organism>
<keyword evidence="3" id="KW-0812">Transmembrane</keyword>
<feature type="signal peptide" evidence="4">
    <location>
        <begin position="1"/>
        <end position="15"/>
    </location>
</feature>
<dbReference type="PANTHER" id="PTHR12482:SF62">
    <property type="entry name" value="LIPASE ROG1-RELATED"/>
    <property type="match status" value="1"/>
</dbReference>
<gene>
    <name evidence="6" type="ORF">F5878DRAFT_725059</name>
</gene>
<feature type="compositionally biased region" description="Low complexity" evidence="2">
    <location>
        <begin position="362"/>
        <end position="377"/>
    </location>
</feature>
<dbReference type="AlphaFoldDB" id="A0AA38P9W7"/>
<dbReference type="Gene3D" id="3.40.50.1820">
    <property type="entry name" value="alpha/beta hydrolase"/>
    <property type="match status" value="1"/>
</dbReference>
<dbReference type="EMBL" id="MU806165">
    <property type="protein sequence ID" value="KAJ3838768.1"/>
    <property type="molecule type" value="Genomic_DNA"/>
</dbReference>
<sequence length="512" mass="57588">MSSIHLLVLLHGMWGHPGHLDEMARIVKETHERDSRDHDELRVLLAETNREEGTYDGIDWCAERVVDEILTEIDAIQHHQETRVTKFSITGYSLGGLVARYVVGILAQKGFLISGDDDNFDQSSSPTPSSYRMEPMNFSTIATPHLGLIRYSTLFSSLAHKLGPRLLSRTGEQFYLQDTNTSSGRPLLDIMSDPELPFYRSLTMFKQVRIFANAVNDLTVPYVTAAMEEEDPFVDWEETGLKVEYHPRYRPIITSYTVSSSSPHKPKSKHSKPLIPLPPFLIKPFPFNLFIYALLPLLVPLAFVLVFVRFTRATGRSRLRISRLEKRFAEGKSPSLLQALSDLERQVERRIEDAVVDAIDDPVGSTRTSGTSTPSVRGQMSPSPSPSPSSSITLPKPNPNKKPSKNTPLITPLQRIICARLNSLPGLKKEIVFIDEFTDDDEEEDEEAGITKSSGSRDLQASLRTKRVQKARSKPIAIRNSHAPIVSRDVRNFKHHRIGEGVLRCWAEGLIM</sequence>
<feature type="chain" id="PRO_5041386139" evidence="4">
    <location>
        <begin position="16"/>
        <end position="512"/>
    </location>
</feature>
<feature type="region of interest" description="Disordered" evidence="2">
    <location>
        <begin position="358"/>
        <end position="408"/>
    </location>
</feature>
<evidence type="ECO:0000256" key="1">
    <source>
        <dbReference type="ARBA" id="ARBA00007920"/>
    </source>
</evidence>
<name>A0AA38P9W7_9AGAR</name>
<dbReference type="Proteomes" id="UP001163846">
    <property type="component" value="Unassembled WGS sequence"/>
</dbReference>
<reference evidence="6" key="1">
    <citation type="submission" date="2022-08" db="EMBL/GenBank/DDBJ databases">
        <authorList>
            <consortium name="DOE Joint Genome Institute"/>
            <person name="Min B."/>
            <person name="Riley R."/>
            <person name="Sierra-Patev S."/>
            <person name="Naranjo-Ortiz M."/>
            <person name="Looney B."/>
            <person name="Konkel Z."/>
            <person name="Slot J.C."/>
            <person name="Sakamoto Y."/>
            <person name="Steenwyk J.L."/>
            <person name="Rokas A."/>
            <person name="Carro J."/>
            <person name="Camarero S."/>
            <person name="Ferreira P."/>
            <person name="Molpeceres G."/>
            <person name="Ruiz-Duenas F.J."/>
            <person name="Serrano A."/>
            <person name="Henrissat B."/>
            <person name="Drula E."/>
            <person name="Hughes K.W."/>
            <person name="Mata J.L."/>
            <person name="Ishikawa N.K."/>
            <person name="Vargas-Isla R."/>
            <person name="Ushijima S."/>
            <person name="Smith C.A."/>
            <person name="Ahrendt S."/>
            <person name="Andreopoulos W."/>
            <person name="He G."/>
            <person name="Labutti K."/>
            <person name="Lipzen A."/>
            <person name="Ng V."/>
            <person name="Sandor L."/>
            <person name="Barry K."/>
            <person name="Martinez A.T."/>
            <person name="Xiao Y."/>
            <person name="Gibbons J.G."/>
            <person name="Terashima K."/>
            <person name="Hibbett D.S."/>
            <person name="Grigoriev I.V."/>
        </authorList>
    </citation>
    <scope>NUCLEOTIDE SEQUENCE</scope>
    <source>
        <strain evidence="6">TFB9207</strain>
    </source>
</reference>
<keyword evidence="4" id="KW-0732">Signal</keyword>
<dbReference type="Pfam" id="PF05057">
    <property type="entry name" value="DUF676"/>
    <property type="match status" value="1"/>
</dbReference>
<comment type="similarity">
    <text evidence="1">Belongs to the putative lipase ROG1 family.</text>
</comment>
<comment type="caution">
    <text evidence="6">The sequence shown here is derived from an EMBL/GenBank/DDBJ whole genome shotgun (WGS) entry which is preliminary data.</text>
</comment>
<evidence type="ECO:0000259" key="5">
    <source>
        <dbReference type="Pfam" id="PF05057"/>
    </source>
</evidence>
<proteinExistence type="inferred from homology"/>
<feature type="transmembrane region" description="Helical" evidence="3">
    <location>
        <begin position="289"/>
        <end position="310"/>
    </location>
</feature>
<feature type="domain" description="DUF676" evidence="5">
    <location>
        <begin position="4"/>
        <end position="224"/>
    </location>
</feature>
<dbReference type="PANTHER" id="PTHR12482">
    <property type="entry name" value="LIPASE ROG1-RELATED-RELATED"/>
    <property type="match status" value="1"/>
</dbReference>
<evidence type="ECO:0000256" key="4">
    <source>
        <dbReference type="SAM" id="SignalP"/>
    </source>
</evidence>
<dbReference type="SUPFAM" id="SSF53474">
    <property type="entry name" value="alpha/beta-Hydrolases"/>
    <property type="match status" value="1"/>
</dbReference>
<evidence type="ECO:0000313" key="7">
    <source>
        <dbReference type="Proteomes" id="UP001163846"/>
    </source>
</evidence>
<keyword evidence="3" id="KW-0472">Membrane</keyword>
<keyword evidence="3" id="KW-1133">Transmembrane helix</keyword>
<accession>A0AA38P9W7</accession>
<dbReference type="InterPro" id="IPR007751">
    <property type="entry name" value="DUF676_lipase-like"/>
</dbReference>
<dbReference type="InterPro" id="IPR044294">
    <property type="entry name" value="Lipase-like"/>
</dbReference>
<dbReference type="InterPro" id="IPR029058">
    <property type="entry name" value="AB_hydrolase_fold"/>
</dbReference>
<keyword evidence="7" id="KW-1185">Reference proteome</keyword>
<protein>
    <submittedName>
        <fullName evidence="6">Serine esterase-domain-containing protein</fullName>
    </submittedName>
</protein>
<evidence type="ECO:0000256" key="2">
    <source>
        <dbReference type="SAM" id="MobiDB-lite"/>
    </source>
</evidence>
<evidence type="ECO:0000313" key="6">
    <source>
        <dbReference type="EMBL" id="KAJ3838768.1"/>
    </source>
</evidence>
<evidence type="ECO:0000256" key="3">
    <source>
        <dbReference type="SAM" id="Phobius"/>
    </source>
</evidence>